<feature type="repeat" description="PPR" evidence="1">
    <location>
        <begin position="461"/>
        <end position="495"/>
    </location>
</feature>
<evidence type="ECO:0000313" key="5">
    <source>
        <dbReference type="Proteomes" id="UP001610563"/>
    </source>
</evidence>
<dbReference type="Gene3D" id="1.25.40.10">
    <property type="entry name" value="Tetratricopeptide repeat domain"/>
    <property type="match status" value="2"/>
</dbReference>
<dbReference type="InterPro" id="IPR011990">
    <property type="entry name" value="TPR-like_helical_dom_sf"/>
</dbReference>
<dbReference type="Proteomes" id="UP001610563">
    <property type="component" value="Unassembled WGS sequence"/>
</dbReference>
<protein>
    <recommendedName>
        <fullName evidence="6">Pentatricopeptide repeat protein</fullName>
    </recommendedName>
</protein>
<dbReference type="InterPro" id="IPR002885">
    <property type="entry name" value="PPR_rpt"/>
</dbReference>
<evidence type="ECO:0000256" key="1">
    <source>
        <dbReference type="PROSITE-ProRule" id="PRU00708"/>
    </source>
</evidence>
<evidence type="ECO:0000256" key="3">
    <source>
        <dbReference type="SAM" id="MobiDB-lite"/>
    </source>
</evidence>
<feature type="compositionally biased region" description="Basic and acidic residues" evidence="3">
    <location>
        <begin position="535"/>
        <end position="544"/>
    </location>
</feature>
<evidence type="ECO:0000256" key="2">
    <source>
        <dbReference type="SAM" id="Coils"/>
    </source>
</evidence>
<evidence type="ECO:0000313" key="4">
    <source>
        <dbReference type="EMBL" id="KAL2794079.1"/>
    </source>
</evidence>
<dbReference type="PANTHER" id="PTHR47930:SF2">
    <property type="entry name" value="PENTATRICOPEPTIDE REPEAT PROTEIN (AFU_ORTHOLOGUE AFUA_8G04250)"/>
    <property type="match status" value="1"/>
</dbReference>
<comment type="caution">
    <text evidence="4">The sequence shown here is derived from an EMBL/GenBank/DDBJ whole genome shotgun (WGS) entry which is preliminary data.</text>
</comment>
<dbReference type="EMBL" id="JBFTWV010000049">
    <property type="protein sequence ID" value="KAL2794079.1"/>
    <property type="molecule type" value="Genomic_DNA"/>
</dbReference>
<keyword evidence="2" id="KW-0175">Coiled coil</keyword>
<dbReference type="PANTHER" id="PTHR47930">
    <property type="entry name" value="YALI0C12947P"/>
    <property type="match status" value="1"/>
</dbReference>
<sequence length="867" mass="98189">MLRPVVRGARWYQHVARSSLSISPRPFTRVFSAVAPRSSDSGERNEKVTFYEQNTRDSKHRRKINYEAEDKTELENVEHELSKLDQELELLKEGPFGPNSPFIQSLPEKDKAIALEALRKYEAEHGKDEPDNLDQVFDEEFENLLKNEFEDLAAEDEDWMQGQNEESPEEVPRQPYEVILEDSEQSAYIDRFNHSLKRVAKDNSQQTAAQDLWKWYRRCKQVIPRFIESIPEAAMTLLWSSQLNMPSKTARTLHIQTLAEDAVSVGRSLSTSNILTYINSLQQSSKTKSALDQWELHQAGLSQRKEDLEAYWRLGVQLFAAEGDPQRAQDIALAFLATDTSRQPRVLIPVITAWGRQPGKEAEVKAWALYLQLKALLGQEMTMEDYDQISIELLKAGRLNLAIAVFKDMMVTGQDPANDSTALYKAALGLVGSLQASSISDQQVNKVSLSTLTVLPRRFQNRFFYASWMKKLIGMGEVDSAAMVIELMYERGVKPDPKHLNGLIAGWLRVGDAPAREKAESLGWAMINRRIDRVSQSESKKDNIPEPISPGSNQAGARIPKFMQRPMPTANIETFSILLLHYTRRGDEEAIEQLVKSLTDARIQPNSYFMNHLLYAELRKQDISALWNKFRAMSLAVQPDLETYACLWDCGKLQYDRSRTAFITDFPSARGLFAEMVAWYSNLSNRGKTTAQEEFSKDLYDQIIRCFCLSRDLHGTLVALSSLRSTFGFSPDEATARLIILQVARLAAVPSDTPKRRLRRLSSTPKSKENIAHVHRLLELISAQKTSALESRGLNPESLDPHEMQTHQFEIMTDLLRVVMARVSGGSSLESDRVEAKILTVAEEMGVRGIYLGPKLGDKDASLLLTK</sequence>
<feature type="region of interest" description="Disordered" evidence="3">
    <location>
        <begin position="535"/>
        <end position="556"/>
    </location>
</feature>
<dbReference type="PROSITE" id="PS51375">
    <property type="entry name" value="PPR"/>
    <property type="match status" value="1"/>
</dbReference>
<accession>A0ABR4G4Y5</accession>
<gene>
    <name evidence="4" type="ORF">BJX66DRAFT_304736</name>
</gene>
<name>A0ABR4G4Y5_9EURO</name>
<reference evidence="4 5" key="1">
    <citation type="submission" date="2024-07" db="EMBL/GenBank/DDBJ databases">
        <title>Section-level genome sequencing and comparative genomics of Aspergillus sections Usti and Cavernicolus.</title>
        <authorList>
            <consortium name="Lawrence Berkeley National Laboratory"/>
            <person name="Nybo J.L."/>
            <person name="Vesth T.C."/>
            <person name="Theobald S."/>
            <person name="Frisvad J.C."/>
            <person name="Larsen T.O."/>
            <person name="Kjaerboelling I."/>
            <person name="Rothschild-Mancinelli K."/>
            <person name="Lyhne E.K."/>
            <person name="Kogle M.E."/>
            <person name="Barry K."/>
            <person name="Clum A."/>
            <person name="Na H."/>
            <person name="Ledsgaard L."/>
            <person name="Lin J."/>
            <person name="Lipzen A."/>
            <person name="Kuo A."/>
            <person name="Riley R."/>
            <person name="Mondo S."/>
            <person name="Labutti K."/>
            <person name="Haridas S."/>
            <person name="Pangalinan J."/>
            <person name="Salamov A.A."/>
            <person name="Simmons B.A."/>
            <person name="Magnuson J.K."/>
            <person name="Chen J."/>
            <person name="Drula E."/>
            <person name="Henrissat B."/>
            <person name="Wiebenga A."/>
            <person name="Lubbers R.J."/>
            <person name="Gomes A.C."/>
            <person name="Makela M.R."/>
            <person name="Stajich J."/>
            <person name="Grigoriev I.V."/>
            <person name="Mortensen U.H."/>
            <person name="De Vries R.P."/>
            <person name="Baker S.E."/>
            <person name="Andersen M.R."/>
        </authorList>
    </citation>
    <scope>NUCLEOTIDE SEQUENCE [LARGE SCALE GENOMIC DNA]</scope>
    <source>
        <strain evidence="4 5">CBS 209.92</strain>
    </source>
</reference>
<evidence type="ECO:0008006" key="6">
    <source>
        <dbReference type="Google" id="ProtNLM"/>
    </source>
</evidence>
<organism evidence="4 5">
    <name type="scientific">Aspergillus keveii</name>
    <dbReference type="NCBI Taxonomy" id="714993"/>
    <lineage>
        <taxon>Eukaryota</taxon>
        <taxon>Fungi</taxon>
        <taxon>Dikarya</taxon>
        <taxon>Ascomycota</taxon>
        <taxon>Pezizomycotina</taxon>
        <taxon>Eurotiomycetes</taxon>
        <taxon>Eurotiomycetidae</taxon>
        <taxon>Eurotiales</taxon>
        <taxon>Aspergillaceae</taxon>
        <taxon>Aspergillus</taxon>
        <taxon>Aspergillus subgen. Nidulantes</taxon>
    </lineage>
</organism>
<feature type="coiled-coil region" evidence="2">
    <location>
        <begin position="67"/>
        <end position="94"/>
    </location>
</feature>
<feature type="region of interest" description="Disordered" evidence="3">
    <location>
        <begin position="37"/>
        <end position="61"/>
    </location>
</feature>
<proteinExistence type="predicted"/>
<keyword evidence="5" id="KW-1185">Reference proteome</keyword>
<feature type="compositionally biased region" description="Basic and acidic residues" evidence="3">
    <location>
        <begin position="40"/>
        <end position="57"/>
    </location>
</feature>